<evidence type="ECO:0000256" key="1">
    <source>
        <dbReference type="SAM" id="MobiDB-lite"/>
    </source>
</evidence>
<feature type="region of interest" description="Disordered" evidence="1">
    <location>
        <begin position="137"/>
        <end position="177"/>
    </location>
</feature>
<name>A0A423WE54_CYTCH</name>
<reference evidence="2 3" key="1">
    <citation type="submission" date="2015-09" db="EMBL/GenBank/DDBJ databases">
        <title>Host preference determinants of Valsa canker pathogens revealed by comparative genomics.</title>
        <authorList>
            <person name="Yin Z."/>
            <person name="Huang L."/>
        </authorList>
    </citation>
    <scope>NUCLEOTIDE SEQUENCE [LARGE SCALE GENOMIC DNA]</scope>
    <source>
        <strain evidence="2 3">YSFL</strain>
    </source>
</reference>
<proteinExistence type="predicted"/>
<feature type="compositionally biased region" description="Low complexity" evidence="1">
    <location>
        <begin position="1"/>
        <end position="12"/>
    </location>
</feature>
<feature type="compositionally biased region" description="Low complexity" evidence="1">
    <location>
        <begin position="493"/>
        <end position="508"/>
    </location>
</feature>
<feature type="compositionally biased region" description="Polar residues" evidence="1">
    <location>
        <begin position="45"/>
        <end position="70"/>
    </location>
</feature>
<comment type="caution">
    <text evidence="2">The sequence shown here is derived from an EMBL/GenBank/DDBJ whole genome shotgun (WGS) entry which is preliminary data.</text>
</comment>
<feature type="compositionally biased region" description="Polar residues" evidence="1">
    <location>
        <begin position="142"/>
        <end position="176"/>
    </location>
</feature>
<protein>
    <submittedName>
        <fullName evidence="2">Uncharacterized protein</fullName>
    </submittedName>
</protein>
<gene>
    <name evidence="2" type="ORF">VSDG_02190</name>
</gene>
<sequence length="558" mass="60336">MTTGESIGTETGTGMGTHLTSGFGYVPPKNSTDYQTRPLPAIPPQRSTASPFNSQVNNASRIPNRSNGNRQAGRDWGRDVDDVADMWDDRMGTDQSRNDPHIDVKNIPTTPPDEILSPQPKQCVQKILKLTGEIGPAASVPTADSPTLHSSQQKFKQLTGSNADSAGSNETQSRSLQALHDDVSPLSLSSSMYSQEGLETTITELDRADRESSEYSYRYSYMDDEYDQVATALSPPNFGGASTRSITTARLSPIPTPAALRLSGFRDGHETETSSRIDESQHYQDSDVELWMSSRESSPGERVIDLYHTTTVEIAKSSAVPPLGPRYSAAAWSPPPPPAAERRGITWGRRNRPNETMQKSRLNMASSSSSSPPTSFDPRRQPDGFSDRRVPPPLEQAREAPKPGRYTHPERTPYPLPSPSLRSAFDEEDSQKRFSLLSKVFSSGGSSRSRDSGGSKSSSVPSSKEDKRAPAAAPTLPGFARRNEGPGTPWPKPAAAAASGRPAPAGSGIFQRTMESARQSVGLRSKAEKRRQGLKGKIRVVGPEELESALGTGSSNQV</sequence>
<feature type="compositionally biased region" description="Low complexity" evidence="1">
    <location>
        <begin position="434"/>
        <end position="447"/>
    </location>
</feature>
<dbReference type="Proteomes" id="UP000284375">
    <property type="component" value="Unassembled WGS sequence"/>
</dbReference>
<feature type="compositionally biased region" description="Polar residues" evidence="1">
    <location>
        <begin position="354"/>
        <end position="365"/>
    </location>
</feature>
<evidence type="ECO:0000313" key="2">
    <source>
        <dbReference type="EMBL" id="ROW01526.1"/>
    </source>
</evidence>
<feature type="compositionally biased region" description="Basic residues" evidence="1">
    <location>
        <begin position="527"/>
        <end position="538"/>
    </location>
</feature>
<dbReference type="OrthoDB" id="5222159at2759"/>
<dbReference type="AlphaFoldDB" id="A0A423WE54"/>
<organism evidence="2 3">
    <name type="scientific">Cytospora chrysosperma</name>
    <name type="common">Cytospora canker fungus</name>
    <name type="synonym">Sphaeria chrysosperma</name>
    <dbReference type="NCBI Taxonomy" id="252740"/>
    <lineage>
        <taxon>Eukaryota</taxon>
        <taxon>Fungi</taxon>
        <taxon>Dikarya</taxon>
        <taxon>Ascomycota</taxon>
        <taxon>Pezizomycotina</taxon>
        <taxon>Sordariomycetes</taxon>
        <taxon>Sordariomycetidae</taxon>
        <taxon>Diaporthales</taxon>
        <taxon>Cytosporaceae</taxon>
        <taxon>Cytospora</taxon>
    </lineage>
</organism>
<feature type="compositionally biased region" description="Basic and acidic residues" evidence="1">
    <location>
        <begin position="377"/>
        <end position="411"/>
    </location>
</feature>
<feature type="compositionally biased region" description="Basic and acidic residues" evidence="1">
    <location>
        <begin position="72"/>
        <end position="104"/>
    </location>
</feature>
<dbReference type="EMBL" id="LJZO01000006">
    <property type="protein sequence ID" value="ROW01526.1"/>
    <property type="molecule type" value="Genomic_DNA"/>
</dbReference>
<evidence type="ECO:0000313" key="3">
    <source>
        <dbReference type="Proteomes" id="UP000284375"/>
    </source>
</evidence>
<feature type="region of interest" description="Disordered" evidence="1">
    <location>
        <begin position="327"/>
        <end position="539"/>
    </location>
</feature>
<keyword evidence="3" id="KW-1185">Reference proteome</keyword>
<accession>A0A423WE54</accession>
<feature type="region of interest" description="Disordered" evidence="1">
    <location>
        <begin position="1"/>
        <end position="118"/>
    </location>
</feature>